<dbReference type="Pfam" id="PF00067">
    <property type="entry name" value="p450"/>
    <property type="match status" value="1"/>
</dbReference>
<evidence type="ECO:0000256" key="5">
    <source>
        <dbReference type="ARBA" id="ARBA00023004"/>
    </source>
</evidence>
<evidence type="ECO:0000256" key="3">
    <source>
        <dbReference type="ARBA" id="ARBA00022723"/>
    </source>
</evidence>
<dbReference type="PRINTS" id="PR00465">
    <property type="entry name" value="EP450IV"/>
</dbReference>
<dbReference type="Gene3D" id="1.10.630.10">
    <property type="entry name" value="Cytochrome P450"/>
    <property type="match status" value="1"/>
</dbReference>
<dbReference type="EMBL" id="SOSA01000035">
    <property type="protein sequence ID" value="THC98778.1"/>
    <property type="molecule type" value="Genomic_DNA"/>
</dbReference>
<evidence type="ECO:0000256" key="8">
    <source>
        <dbReference type="SAM" id="SignalP"/>
    </source>
</evidence>
<organism evidence="9 10">
    <name type="scientific">Aspergillus tanneri</name>
    <dbReference type="NCBI Taxonomy" id="1220188"/>
    <lineage>
        <taxon>Eukaryota</taxon>
        <taxon>Fungi</taxon>
        <taxon>Dikarya</taxon>
        <taxon>Ascomycota</taxon>
        <taxon>Pezizomycotina</taxon>
        <taxon>Eurotiomycetes</taxon>
        <taxon>Eurotiomycetidae</taxon>
        <taxon>Eurotiales</taxon>
        <taxon>Aspergillaceae</taxon>
        <taxon>Aspergillus</taxon>
        <taxon>Aspergillus subgen. Circumdati</taxon>
    </lineage>
</organism>
<dbReference type="InterPro" id="IPR050121">
    <property type="entry name" value="Cytochrome_P450_monoxygenase"/>
</dbReference>
<dbReference type="Proteomes" id="UP000308092">
    <property type="component" value="Unassembled WGS sequence"/>
</dbReference>
<feature type="chain" id="PRO_5020383878" description="Cytochrome P450-dit2" evidence="8">
    <location>
        <begin position="21"/>
        <end position="514"/>
    </location>
</feature>
<feature type="signal peptide" evidence="8">
    <location>
        <begin position="1"/>
        <end position="20"/>
    </location>
</feature>
<keyword evidence="5 7" id="KW-0408">Iron</keyword>
<keyword evidence="4" id="KW-0560">Oxidoreductase</keyword>
<evidence type="ECO:0008006" key="11">
    <source>
        <dbReference type="Google" id="ProtNLM"/>
    </source>
</evidence>
<dbReference type="VEuPathDB" id="FungiDB:EYZ11_001757"/>
<dbReference type="GO" id="GO:0004497">
    <property type="term" value="F:monooxygenase activity"/>
    <property type="evidence" value="ECO:0007669"/>
    <property type="project" value="UniProtKB-KW"/>
</dbReference>
<keyword evidence="3 7" id="KW-0479">Metal-binding</keyword>
<evidence type="ECO:0000313" key="10">
    <source>
        <dbReference type="Proteomes" id="UP000308092"/>
    </source>
</evidence>
<accession>A0A4S3JTP8</accession>
<protein>
    <recommendedName>
        <fullName evidence="11">Cytochrome P450-dit2</fullName>
    </recommendedName>
</protein>
<dbReference type="InterPro" id="IPR001128">
    <property type="entry name" value="Cyt_P450"/>
</dbReference>
<keyword evidence="6" id="KW-0503">Monooxygenase</keyword>
<dbReference type="AlphaFoldDB" id="A0A4S3JTP8"/>
<feature type="binding site" description="axial binding residue" evidence="7">
    <location>
        <position position="452"/>
    </location>
    <ligand>
        <name>heme</name>
        <dbReference type="ChEBI" id="CHEBI:30413"/>
    </ligand>
    <ligandPart>
        <name>Fe</name>
        <dbReference type="ChEBI" id="CHEBI:18248"/>
    </ligandPart>
</feature>
<comment type="similarity">
    <text evidence="2">Belongs to the cytochrome P450 family.</text>
</comment>
<dbReference type="GO" id="GO:0005506">
    <property type="term" value="F:iron ion binding"/>
    <property type="evidence" value="ECO:0007669"/>
    <property type="project" value="InterPro"/>
</dbReference>
<evidence type="ECO:0000256" key="7">
    <source>
        <dbReference type="PIRSR" id="PIRSR602403-1"/>
    </source>
</evidence>
<dbReference type="STRING" id="1220188.A0A4S3JTP8"/>
<dbReference type="InterPro" id="IPR036396">
    <property type="entry name" value="Cyt_P450_sf"/>
</dbReference>
<dbReference type="InterPro" id="IPR002403">
    <property type="entry name" value="Cyt_P450_E_grp-IV"/>
</dbReference>
<evidence type="ECO:0000256" key="4">
    <source>
        <dbReference type="ARBA" id="ARBA00023002"/>
    </source>
</evidence>
<evidence type="ECO:0000256" key="2">
    <source>
        <dbReference type="ARBA" id="ARBA00010617"/>
    </source>
</evidence>
<evidence type="ECO:0000313" key="9">
    <source>
        <dbReference type="EMBL" id="THC98778.1"/>
    </source>
</evidence>
<dbReference type="PRINTS" id="PR00385">
    <property type="entry name" value="P450"/>
</dbReference>
<comment type="caution">
    <text evidence="9">The sequence shown here is derived from an EMBL/GenBank/DDBJ whole genome shotgun (WGS) entry which is preliminary data.</text>
</comment>
<reference evidence="9 10" key="1">
    <citation type="submission" date="2019-03" db="EMBL/GenBank/DDBJ databases">
        <title>The genome sequence of a newly discovered highly antifungal drug resistant Aspergillus species, Aspergillus tanneri NIH 1004.</title>
        <authorList>
            <person name="Mounaud S."/>
            <person name="Singh I."/>
            <person name="Joardar V."/>
            <person name="Pakala S."/>
            <person name="Pakala S."/>
            <person name="Venepally P."/>
            <person name="Hoover J."/>
            <person name="Nierman W."/>
            <person name="Chung J."/>
            <person name="Losada L."/>
        </authorList>
    </citation>
    <scope>NUCLEOTIDE SEQUENCE [LARGE SCALE GENOMIC DNA]</scope>
    <source>
        <strain evidence="9 10">NIH1004</strain>
    </source>
</reference>
<evidence type="ECO:0000256" key="1">
    <source>
        <dbReference type="ARBA" id="ARBA00001971"/>
    </source>
</evidence>
<proteinExistence type="inferred from homology"/>
<keyword evidence="10" id="KW-1185">Reference proteome</keyword>
<gene>
    <name evidence="9" type="ORF">EYZ11_001757</name>
</gene>
<comment type="cofactor">
    <cofactor evidence="1 7">
        <name>heme</name>
        <dbReference type="ChEBI" id="CHEBI:30413"/>
    </cofactor>
</comment>
<name>A0A4S3JTP8_9EURO</name>
<dbReference type="SUPFAM" id="SSF48264">
    <property type="entry name" value="Cytochrome P450"/>
    <property type="match status" value="1"/>
</dbReference>
<dbReference type="PANTHER" id="PTHR24305:SF223">
    <property type="entry name" value="CYTOCHROME P450-DIT2"/>
    <property type="match status" value="1"/>
</dbReference>
<dbReference type="GO" id="GO:0020037">
    <property type="term" value="F:heme binding"/>
    <property type="evidence" value="ECO:0007669"/>
    <property type="project" value="InterPro"/>
</dbReference>
<keyword evidence="7" id="KW-0349">Heme</keyword>
<sequence>MILNLLTLLVGLALVYLGLTSRWHHSAIPTVPFWITLYDMCRGVGRTEFYETRLRPRLDEHGAVWMWNAGRWVVLVTKPEYLAHVFRHEKTVSKAGFVRKVPWGVLARLFGENIIDSHGATWHRFAAIMRPGIQKPRDIRSLCDRSARLASLLLQTQQSVTLSSFSSASTASDEPSGVVIEPLLQRWALSVYGDYFLHTELGCLETPGTTIDRLVTAVKRSIPLPLVGEFPVLERFRWLLPHTRRGFAAVQQFEEHLIEQVDQVSPSPAYTSLSPGNNKLIHRLKRAREQGLLCEYHYRSNLKMMTVAGHENVNLALTSALWELGRHPHVQEELRQEMATLPAVYTVEEIERLPLLTAVIYETLRLYPPLSQLVNRVAREPFPLTKDVWIPEGTWVGWNSYGVHTNPAIWGPTARSFQPARWGISLASINDHFRLYQARGYFIPFSAYSRRCLGIGFAILQMRIALVEILRRVSCRQDPTYNFSPTLPATLAPRGCRLIFSPCNEVEETLHSNL</sequence>
<keyword evidence="8" id="KW-0732">Signal</keyword>
<dbReference type="PANTHER" id="PTHR24305">
    <property type="entry name" value="CYTOCHROME P450"/>
    <property type="match status" value="1"/>
</dbReference>
<dbReference type="CDD" id="cd11070">
    <property type="entry name" value="CYP56-like"/>
    <property type="match status" value="1"/>
</dbReference>
<dbReference type="GO" id="GO:0016705">
    <property type="term" value="F:oxidoreductase activity, acting on paired donors, with incorporation or reduction of molecular oxygen"/>
    <property type="evidence" value="ECO:0007669"/>
    <property type="project" value="InterPro"/>
</dbReference>
<evidence type="ECO:0000256" key="6">
    <source>
        <dbReference type="ARBA" id="ARBA00023033"/>
    </source>
</evidence>